<accession>A0A3S2XHU8</accession>
<sequence>MRAPLTLLTASPAPESPLERGPGDGPTGAATPSVGHSSRRPEAVAVLMILTGLALIAAGPLLTVPEAPSLRGTLSAEARP</sequence>
<proteinExistence type="predicted"/>
<dbReference type="Proteomes" id="UP000286997">
    <property type="component" value="Unassembled WGS sequence"/>
</dbReference>
<evidence type="ECO:0000256" key="1">
    <source>
        <dbReference type="SAM" id="MobiDB-lite"/>
    </source>
</evidence>
<keyword evidence="4" id="KW-1185">Reference proteome</keyword>
<keyword evidence="2" id="KW-0812">Transmembrane</keyword>
<evidence type="ECO:0000256" key="2">
    <source>
        <dbReference type="SAM" id="Phobius"/>
    </source>
</evidence>
<feature type="region of interest" description="Disordered" evidence="1">
    <location>
        <begin position="1"/>
        <end position="39"/>
    </location>
</feature>
<keyword evidence="2" id="KW-1133">Transmembrane helix</keyword>
<protein>
    <submittedName>
        <fullName evidence="3">Uncharacterized protein</fullName>
    </submittedName>
</protein>
<organism evidence="3 4">
    <name type="scientific">Methylobacterium oryzihabitans</name>
    <dbReference type="NCBI Taxonomy" id="2499852"/>
    <lineage>
        <taxon>Bacteria</taxon>
        <taxon>Pseudomonadati</taxon>
        <taxon>Pseudomonadota</taxon>
        <taxon>Alphaproteobacteria</taxon>
        <taxon>Hyphomicrobiales</taxon>
        <taxon>Methylobacteriaceae</taxon>
        <taxon>Methylobacterium</taxon>
    </lineage>
</organism>
<evidence type="ECO:0000313" key="4">
    <source>
        <dbReference type="Proteomes" id="UP000286997"/>
    </source>
</evidence>
<reference evidence="3 4" key="1">
    <citation type="submission" date="2019-01" db="EMBL/GenBank/DDBJ databases">
        <authorList>
            <person name="Chen W.-M."/>
        </authorList>
    </citation>
    <scope>NUCLEOTIDE SEQUENCE [LARGE SCALE GENOMIC DNA]</scope>
    <source>
        <strain evidence="3 4">TER-1</strain>
    </source>
</reference>
<name>A0A3S2XHU8_9HYPH</name>
<feature type="transmembrane region" description="Helical" evidence="2">
    <location>
        <begin position="43"/>
        <end position="62"/>
    </location>
</feature>
<keyword evidence="2" id="KW-0472">Membrane</keyword>
<dbReference type="OrthoDB" id="10009567at2"/>
<dbReference type="EMBL" id="SACP01000023">
    <property type="protein sequence ID" value="RVU15221.1"/>
    <property type="molecule type" value="Genomic_DNA"/>
</dbReference>
<comment type="caution">
    <text evidence="3">The sequence shown here is derived from an EMBL/GenBank/DDBJ whole genome shotgun (WGS) entry which is preliminary data.</text>
</comment>
<dbReference type="AlphaFoldDB" id="A0A3S2XHU8"/>
<gene>
    <name evidence="3" type="ORF">EOE48_20660</name>
</gene>
<dbReference type="RefSeq" id="WP_127732676.1">
    <property type="nucleotide sequence ID" value="NZ_SACP01000023.1"/>
</dbReference>
<evidence type="ECO:0000313" key="3">
    <source>
        <dbReference type="EMBL" id="RVU15221.1"/>
    </source>
</evidence>